<dbReference type="InterPro" id="IPR002401">
    <property type="entry name" value="Cyt_P450_E_grp-I"/>
</dbReference>
<feature type="binding site" description="axial binding residue" evidence="4">
    <location>
        <position position="435"/>
    </location>
    <ligand>
        <name>heme</name>
        <dbReference type="ChEBI" id="CHEBI:30413"/>
    </ligand>
    <ligandPart>
        <name>Fe</name>
        <dbReference type="ChEBI" id="CHEBI:18248"/>
    </ligandPart>
</feature>
<dbReference type="Pfam" id="PF00067">
    <property type="entry name" value="p450"/>
    <property type="match status" value="1"/>
</dbReference>
<keyword evidence="4 5" id="KW-0349">Heme</keyword>
<name>A0A7M7SZS9_STRPU</name>
<dbReference type="EnsemblMetazoa" id="XM_030987445">
    <property type="protein sequence ID" value="XP_030843305"/>
    <property type="gene ID" value="LOC100893396"/>
</dbReference>
<evidence type="ECO:0000256" key="5">
    <source>
        <dbReference type="RuleBase" id="RU000461"/>
    </source>
</evidence>
<dbReference type="GO" id="GO:0005506">
    <property type="term" value="F:iron ion binding"/>
    <property type="evidence" value="ECO:0007669"/>
    <property type="project" value="InterPro"/>
</dbReference>
<evidence type="ECO:0000256" key="2">
    <source>
        <dbReference type="ARBA" id="ARBA00022723"/>
    </source>
</evidence>
<dbReference type="Proteomes" id="UP000007110">
    <property type="component" value="Unassembled WGS sequence"/>
</dbReference>
<comment type="cofactor">
    <cofactor evidence="4">
        <name>heme</name>
        <dbReference type="ChEBI" id="CHEBI:30413"/>
    </cofactor>
</comment>
<dbReference type="FunFam" id="1.10.630.10:FF:000098">
    <property type="entry name" value="Cytochrome P450 71A26"/>
    <property type="match status" value="1"/>
</dbReference>
<comment type="similarity">
    <text evidence="1 5">Belongs to the cytochrome P450 family.</text>
</comment>
<reference evidence="7" key="2">
    <citation type="submission" date="2021-01" db="UniProtKB">
        <authorList>
            <consortium name="EnsemblMetazoa"/>
        </authorList>
    </citation>
    <scope>IDENTIFICATION</scope>
</reference>
<keyword evidence="6" id="KW-0472">Membrane</keyword>
<dbReference type="GeneID" id="100893396"/>
<evidence type="ECO:0000256" key="6">
    <source>
        <dbReference type="SAM" id="Phobius"/>
    </source>
</evidence>
<protein>
    <recommendedName>
        <fullName evidence="9">Cytochrome P450</fullName>
    </recommendedName>
</protein>
<keyword evidence="5" id="KW-0503">Monooxygenase</keyword>
<dbReference type="AlphaFoldDB" id="A0A7M7SZS9"/>
<accession>A0A7M7SZS9</accession>
<reference evidence="8" key="1">
    <citation type="submission" date="2015-02" db="EMBL/GenBank/DDBJ databases">
        <title>Genome sequencing for Strongylocentrotus purpuratus.</title>
        <authorList>
            <person name="Murali S."/>
            <person name="Liu Y."/>
            <person name="Vee V."/>
            <person name="English A."/>
            <person name="Wang M."/>
            <person name="Skinner E."/>
            <person name="Han Y."/>
            <person name="Muzny D.M."/>
            <person name="Worley K.C."/>
            <person name="Gibbs R.A."/>
        </authorList>
    </citation>
    <scope>NUCLEOTIDE SEQUENCE</scope>
</reference>
<dbReference type="PANTHER" id="PTHR24300">
    <property type="entry name" value="CYTOCHROME P450 508A4-RELATED"/>
    <property type="match status" value="1"/>
</dbReference>
<dbReference type="Gene3D" id="1.10.630.10">
    <property type="entry name" value="Cytochrome P450"/>
    <property type="match status" value="1"/>
</dbReference>
<dbReference type="InterPro" id="IPR017972">
    <property type="entry name" value="Cyt_P450_CS"/>
</dbReference>
<evidence type="ECO:0000256" key="1">
    <source>
        <dbReference type="ARBA" id="ARBA00010617"/>
    </source>
</evidence>
<dbReference type="KEGG" id="spu:100893396"/>
<dbReference type="SUPFAM" id="SSF48264">
    <property type="entry name" value="Cytochrome P450"/>
    <property type="match status" value="1"/>
</dbReference>
<evidence type="ECO:0000313" key="7">
    <source>
        <dbReference type="EnsemblMetazoa" id="XP_030843305"/>
    </source>
</evidence>
<dbReference type="PROSITE" id="PS00086">
    <property type="entry name" value="CYTOCHROME_P450"/>
    <property type="match status" value="1"/>
</dbReference>
<evidence type="ECO:0000256" key="4">
    <source>
        <dbReference type="PIRSR" id="PIRSR602401-1"/>
    </source>
</evidence>
<dbReference type="InterPro" id="IPR001128">
    <property type="entry name" value="Cyt_P450"/>
</dbReference>
<evidence type="ECO:0008006" key="9">
    <source>
        <dbReference type="Google" id="ProtNLM"/>
    </source>
</evidence>
<dbReference type="PANTHER" id="PTHR24300:SF417">
    <property type="entry name" value="CYTOCHROME P450 508B1-RELATED"/>
    <property type="match status" value="1"/>
</dbReference>
<evidence type="ECO:0000256" key="3">
    <source>
        <dbReference type="ARBA" id="ARBA00023004"/>
    </source>
</evidence>
<evidence type="ECO:0000313" key="8">
    <source>
        <dbReference type="Proteomes" id="UP000007110"/>
    </source>
</evidence>
<proteinExistence type="inferred from homology"/>
<dbReference type="PRINTS" id="PR00385">
    <property type="entry name" value="P450"/>
</dbReference>
<dbReference type="OrthoDB" id="2789670at2759"/>
<keyword evidence="3 4" id="KW-0408">Iron</keyword>
<keyword evidence="6" id="KW-1133">Transmembrane helix</keyword>
<dbReference type="InterPro" id="IPR036396">
    <property type="entry name" value="Cyt_P450_sf"/>
</dbReference>
<keyword evidence="6" id="KW-0812">Transmembrane</keyword>
<dbReference type="GO" id="GO:0016712">
    <property type="term" value="F:oxidoreductase activity, acting on paired donors, with incorporation or reduction of molecular oxygen, reduced flavin or flavoprotein as one donor, and incorporation of one atom of oxygen"/>
    <property type="evidence" value="ECO:0000318"/>
    <property type="project" value="GO_Central"/>
</dbReference>
<dbReference type="InterPro" id="IPR050182">
    <property type="entry name" value="Cytochrome_P450_fam2"/>
</dbReference>
<dbReference type="GO" id="GO:0020037">
    <property type="term" value="F:heme binding"/>
    <property type="evidence" value="ECO:0000318"/>
    <property type="project" value="GO_Central"/>
</dbReference>
<dbReference type="RefSeq" id="XP_030843305.1">
    <property type="nucleotide sequence ID" value="XM_030987445.1"/>
</dbReference>
<keyword evidence="8" id="KW-1185">Reference proteome</keyword>
<organism evidence="7 8">
    <name type="scientific">Strongylocentrotus purpuratus</name>
    <name type="common">Purple sea urchin</name>
    <dbReference type="NCBI Taxonomy" id="7668"/>
    <lineage>
        <taxon>Eukaryota</taxon>
        <taxon>Metazoa</taxon>
        <taxon>Echinodermata</taxon>
        <taxon>Eleutherozoa</taxon>
        <taxon>Echinozoa</taxon>
        <taxon>Echinoidea</taxon>
        <taxon>Euechinoidea</taxon>
        <taxon>Echinacea</taxon>
        <taxon>Camarodonta</taxon>
        <taxon>Echinidea</taxon>
        <taxon>Strongylocentrotidae</taxon>
        <taxon>Strongylocentrotus</taxon>
    </lineage>
</organism>
<keyword evidence="2 4" id="KW-0479">Metal-binding</keyword>
<feature type="transmembrane region" description="Helical" evidence="6">
    <location>
        <begin position="6"/>
        <end position="23"/>
    </location>
</feature>
<dbReference type="PRINTS" id="PR00463">
    <property type="entry name" value="EP450I"/>
</dbReference>
<dbReference type="InParanoid" id="A0A7M7SZS9"/>
<sequence length="489" mass="55499">MFFLSSTSVLLGVIGFLFCLWFVRRPKNLPPGPWSLPIIGYRFKSGLIHEAFVDLARKYGPVFSVRRGPLLFVVLNDRESMKQALVKNPGSAPESGEFFSDRFIPGHLRWGIPDAEKNASIVWSNGKPWDDQRKFSLPALRSFGFGKKSLVPQINLESRYLADEIRALHGEPTDLSALLNKATANVISQLVFGRRYEYDDPEFIGALEALADAFGLVSETDPVIVFESLVHTPWYKPYRGCIFKLRDFVMSHLYNHQETFQKDNIRDFVDAFLAHDISKDYPMDTFWRIVLDFFAAGTETTAVVTSWAILYLAVHPDVQKKVQDELDAVVGRGRQPDTSDRPNLPYCDATLMEIMRIRPVLPVSLPHLTSADVSIGPYTIPKGTIVIPNLWAVHHDPKEWCDPHLFNPDRFLSADGQTVVKNEAWMPFSIGRRDCLGMQLAKMESFLLFANLFQQFDFKLPPDQPTPSMRGHTGLSMPPESYQICAIER</sequence>
<keyword evidence="5" id="KW-0560">Oxidoreductase</keyword>